<organism evidence="1 2">
    <name type="scientific">Gigaspora margarita</name>
    <dbReference type="NCBI Taxonomy" id="4874"/>
    <lineage>
        <taxon>Eukaryota</taxon>
        <taxon>Fungi</taxon>
        <taxon>Fungi incertae sedis</taxon>
        <taxon>Mucoromycota</taxon>
        <taxon>Glomeromycotina</taxon>
        <taxon>Glomeromycetes</taxon>
        <taxon>Diversisporales</taxon>
        <taxon>Gigasporaceae</taxon>
        <taxon>Gigaspora</taxon>
    </lineage>
</organism>
<keyword evidence="1" id="KW-0067">ATP-binding</keyword>
<protein>
    <submittedName>
        <fullName evidence="1">DNA replication origin-binding helicase</fullName>
    </submittedName>
</protein>
<keyword evidence="1" id="KW-0378">Hydrolase</keyword>
<keyword evidence="1" id="KW-0347">Helicase</keyword>
<dbReference type="OrthoDB" id="2373574at2759"/>
<proteinExistence type="predicted"/>
<keyword evidence="1" id="KW-0547">Nucleotide-binding</keyword>
<comment type="caution">
    <text evidence="1">The sequence shown here is derived from an EMBL/GenBank/DDBJ whole genome shotgun (WGS) entry which is preliminary data.</text>
</comment>
<evidence type="ECO:0000313" key="1">
    <source>
        <dbReference type="EMBL" id="KAF0424027.1"/>
    </source>
</evidence>
<accession>A0A8H4A3L6</accession>
<evidence type="ECO:0000313" key="2">
    <source>
        <dbReference type="Proteomes" id="UP000439903"/>
    </source>
</evidence>
<keyword evidence="2" id="KW-1185">Reference proteome</keyword>
<dbReference type="AlphaFoldDB" id="A0A8H4A3L6"/>
<dbReference type="EMBL" id="WTPW01001660">
    <property type="protein sequence ID" value="KAF0424027.1"/>
    <property type="molecule type" value="Genomic_DNA"/>
</dbReference>
<reference evidence="1 2" key="1">
    <citation type="journal article" date="2019" name="Environ. Microbiol.">
        <title>At the nexus of three kingdoms: the genome of the mycorrhizal fungus Gigaspora margarita provides insights into plant, endobacterial and fungal interactions.</title>
        <authorList>
            <person name="Venice F."/>
            <person name="Ghignone S."/>
            <person name="Salvioli di Fossalunga A."/>
            <person name="Amselem J."/>
            <person name="Novero M."/>
            <person name="Xianan X."/>
            <person name="Sedzielewska Toro K."/>
            <person name="Morin E."/>
            <person name="Lipzen A."/>
            <person name="Grigoriev I.V."/>
            <person name="Henrissat B."/>
            <person name="Martin F.M."/>
            <person name="Bonfante P."/>
        </authorList>
    </citation>
    <scope>NUCLEOTIDE SEQUENCE [LARGE SCALE GENOMIC DNA]</scope>
    <source>
        <strain evidence="1 2">BEG34</strain>
    </source>
</reference>
<dbReference type="Proteomes" id="UP000439903">
    <property type="component" value="Unassembled WGS sequence"/>
</dbReference>
<sequence>MPSWTKCESSLTATKTYKEKYIKLLPKENDVYMRLAWETEKTYALEHLRTPDNINLLVLSTRHIYSSAVTTRLNLKSYCDINTKNINLPDHQRVLIQDARHIIVMDNDLTNLNIEWIKSLHKNKLFLVIHNTYQSQKGKTFHLASNKETVLAELWGWARQMSILPFEK</sequence>
<name>A0A8H4A3L6_GIGMA</name>
<dbReference type="GO" id="GO:0004386">
    <property type="term" value="F:helicase activity"/>
    <property type="evidence" value="ECO:0007669"/>
    <property type="project" value="UniProtKB-KW"/>
</dbReference>
<gene>
    <name evidence="1" type="ORF">F8M41_006673</name>
</gene>